<evidence type="ECO:0000313" key="2">
    <source>
        <dbReference type="EMBL" id="CAE8700411.1"/>
    </source>
</evidence>
<dbReference type="EMBL" id="CAJNNW010029487">
    <property type="protein sequence ID" value="CAE8700411.1"/>
    <property type="molecule type" value="Genomic_DNA"/>
</dbReference>
<sequence length="156" mass="16620">MFVSVLGLGWEWDATLQGLRGAIGRVGCNWERHRSAPYVIMCCNLVLTDPGSAISYDPSAYGSLTLGSLKMGLGAVVGLFRTKVKWSGAASDNHNGDAYKGYGSDVGWCMVGLDGLLMTGERGHKPRCCKVQIVVVVVVVVVFVVVVFGVPNSLLL</sequence>
<keyword evidence="1" id="KW-1133">Transmembrane helix</keyword>
<organism evidence="2 3">
    <name type="scientific">Polarella glacialis</name>
    <name type="common">Dinoflagellate</name>
    <dbReference type="NCBI Taxonomy" id="89957"/>
    <lineage>
        <taxon>Eukaryota</taxon>
        <taxon>Sar</taxon>
        <taxon>Alveolata</taxon>
        <taxon>Dinophyceae</taxon>
        <taxon>Suessiales</taxon>
        <taxon>Suessiaceae</taxon>
        <taxon>Polarella</taxon>
    </lineage>
</organism>
<protein>
    <submittedName>
        <fullName evidence="2">Uncharacterized protein</fullName>
    </submittedName>
</protein>
<feature type="transmembrane region" description="Helical" evidence="1">
    <location>
        <begin position="131"/>
        <end position="150"/>
    </location>
</feature>
<comment type="caution">
    <text evidence="2">The sequence shown here is derived from an EMBL/GenBank/DDBJ whole genome shotgun (WGS) entry which is preliminary data.</text>
</comment>
<evidence type="ECO:0000313" key="3">
    <source>
        <dbReference type="Proteomes" id="UP000626109"/>
    </source>
</evidence>
<dbReference type="Proteomes" id="UP000626109">
    <property type="component" value="Unassembled WGS sequence"/>
</dbReference>
<reference evidence="2" key="1">
    <citation type="submission" date="2021-02" db="EMBL/GenBank/DDBJ databases">
        <authorList>
            <person name="Dougan E. K."/>
            <person name="Rhodes N."/>
            <person name="Thang M."/>
            <person name="Chan C."/>
        </authorList>
    </citation>
    <scope>NUCLEOTIDE SEQUENCE</scope>
</reference>
<accession>A0A813KHV6</accession>
<proteinExistence type="predicted"/>
<name>A0A813KHV6_POLGL</name>
<gene>
    <name evidence="2" type="ORF">PGLA2088_LOCUS31609</name>
</gene>
<evidence type="ECO:0000256" key="1">
    <source>
        <dbReference type="SAM" id="Phobius"/>
    </source>
</evidence>
<dbReference type="AlphaFoldDB" id="A0A813KHV6"/>
<keyword evidence="1" id="KW-0812">Transmembrane</keyword>
<keyword evidence="1" id="KW-0472">Membrane</keyword>